<evidence type="ECO:0000256" key="5">
    <source>
        <dbReference type="ARBA" id="ARBA00022692"/>
    </source>
</evidence>
<feature type="transmembrane region" description="Helical" evidence="8">
    <location>
        <begin position="173"/>
        <end position="192"/>
    </location>
</feature>
<evidence type="ECO:0000256" key="6">
    <source>
        <dbReference type="ARBA" id="ARBA00022989"/>
    </source>
</evidence>
<evidence type="ECO:0000256" key="4">
    <source>
        <dbReference type="ARBA" id="ARBA00022475"/>
    </source>
</evidence>
<dbReference type="PANTHER" id="PTHR36838">
    <property type="entry name" value="AUXIN EFFLUX CARRIER FAMILY PROTEIN"/>
    <property type="match status" value="1"/>
</dbReference>
<comment type="subcellular location">
    <subcellularLocation>
        <location evidence="1">Cell membrane</location>
        <topology evidence="1">Multi-pass membrane protein</topology>
    </subcellularLocation>
</comment>
<dbReference type="AlphaFoldDB" id="X0XJQ9"/>
<dbReference type="GO" id="GO:0055085">
    <property type="term" value="P:transmembrane transport"/>
    <property type="evidence" value="ECO:0007669"/>
    <property type="project" value="InterPro"/>
</dbReference>
<feature type="transmembrane region" description="Helical" evidence="8">
    <location>
        <begin position="43"/>
        <end position="67"/>
    </location>
</feature>
<sequence>PPTRTGAFVQATFRGNLAYVGLAVIFFAFTSKGGSAAASSAQTAAILAFAPIVPIYNITAVVVLLAGREKVSLRTVLDMLFQIVTNPLLLACVAGAGFSLLGFKLPLAAAHTLQVVGQFALPVALLCIGGVLVSTNIKGRMIHSILAAIIKVGVGPAVGFLVGHLLGADPRETAIALILLACPTAVASYVLADQLGADGTLAAGAVVASTILSIISLSVVVAMI</sequence>
<dbReference type="InterPro" id="IPR004776">
    <property type="entry name" value="Mem_transp_PIN-like"/>
</dbReference>
<evidence type="ECO:0000256" key="3">
    <source>
        <dbReference type="ARBA" id="ARBA00022448"/>
    </source>
</evidence>
<evidence type="ECO:0008006" key="10">
    <source>
        <dbReference type="Google" id="ProtNLM"/>
    </source>
</evidence>
<keyword evidence="7 8" id="KW-0472">Membrane</keyword>
<feature type="non-terminal residue" evidence="9">
    <location>
        <position position="1"/>
    </location>
</feature>
<dbReference type="EMBL" id="BARS01032063">
    <property type="protein sequence ID" value="GAG25216.1"/>
    <property type="molecule type" value="Genomic_DNA"/>
</dbReference>
<dbReference type="PANTHER" id="PTHR36838:SF4">
    <property type="entry name" value="AUXIN EFFLUX CARRIER FAMILY PROTEIN"/>
    <property type="match status" value="1"/>
</dbReference>
<keyword evidence="3" id="KW-0813">Transport</keyword>
<evidence type="ECO:0000256" key="2">
    <source>
        <dbReference type="ARBA" id="ARBA00010145"/>
    </source>
</evidence>
<feature type="transmembrane region" description="Helical" evidence="8">
    <location>
        <begin position="79"/>
        <end position="103"/>
    </location>
</feature>
<dbReference type="Pfam" id="PF03547">
    <property type="entry name" value="Mem_trans"/>
    <property type="match status" value="1"/>
</dbReference>
<dbReference type="Gene3D" id="1.20.1530.20">
    <property type="match status" value="1"/>
</dbReference>
<evidence type="ECO:0000256" key="8">
    <source>
        <dbReference type="SAM" id="Phobius"/>
    </source>
</evidence>
<feature type="transmembrane region" description="Helical" evidence="8">
    <location>
        <begin position="115"/>
        <end position="133"/>
    </location>
</feature>
<accession>X0XJQ9</accession>
<keyword evidence="4" id="KW-1003">Cell membrane</keyword>
<gene>
    <name evidence="9" type="ORF">S01H1_49811</name>
</gene>
<dbReference type="InterPro" id="IPR038770">
    <property type="entry name" value="Na+/solute_symporter_sf"/>
</dbReference>
<evidence type="ECO:0000256" key="1">
    <source>
        <dbReference type="ARBA" id="ARBA00004651"/>
    </source>
</evidence>
<keyword evidence="6 8" id="KW-1133">Transmembrane helix</keyword>
<organism evidence="9">
    <name type="scientific">marine sediment metagenome</name>
    <dbReference type="NCBI Taxonomy" id="412755"/>
    <lineage>
        <taxon>unclassified sequences</taxon>
        <taxon>metagenomes</taxon>
        <taxon>ecological metagenomes</taxon>
    </lineage>
</organism>
<protein>
    <recommendedName>
        <fullName evidence="10">AEC family transporter</fullName>
    </recommendedName>
</protein>
<comment type="similarity">
    <text evidence="2">Belongs to the auxin efflux carrier (TC 2.A.69) family.</text>
</comment>
<keyword evidence="5 8" id="KW-0812">Transmembrane</keyword>
<feature type="transmembrane region" description="Helical" evidence="8">
    <location>
        <begin position="145"/>
        <end position="167"/>
    </location>
</feature>
<evidence type="ECO:0000256" key="7">
    <source>
        <dbReference type="ARBA" id="ARBA00023136"/>
    </source>
</evidence>
<evidence type="ECO:0000313" key="9">
    <source>
        <dbReference type="EMBL" id="GAG25216.1"/>
    </source>
</evidence>
<proteinExistence type="inferred from homology"/>
<name>X0XJQ9_9ZZZZ</name>
<feature type="transmembrane region" description="Helical" evidence="8">
    <location>
        <begin position="199"/>
        <end position="223"/>
    </location>
</feature>
<feature type="transmembrane region" description="Helical" evidence="8">
    <location>
        <begin position="12"/>
        <end position="31"/>
    </location>
</feature>
<comment type="caution">
    <text evidence="9">The sequence shown here is derived from an EMBL/GenBank/DDBJ whole genome shotgun (WGS) entry which is preliminary data.</text>
</comment>
<dbReference type="GO" id="GO:0005886">
    <property type="term" value="C:plasma membrane"/>
    <property type="evidence" value="ECO:0007669"/>
    <property type="project" value="UniProtKB-SubCell"/>
</dbReference>
<reference evidence="9" key="1">
    <citation type="journal article" date="2014" name="Front. Microbiol.">
        <title>High frequency of phylogenetically diverse reductive dehalogenase-homologous genes in deep subseafloor sedimentary metagenomes.</title>
        <authorList>
            <person name="Kawai M."/>
            <person name="Futagami T."/>
            <person name="Toyoda A."/>
            <person name="Takaki Y."/>
            <person name="Nishi S."/>
            <person name="Hori S."/>
            <person name="Arai W."/>
            <person name="Tsubouchi T."/>
            <person name="Morono Y."/>
            <person name="Uchiyama I."/>
            <person name="Ito T."/>
            <person name="Fujiyama A."/>
            <person name="Inagaki F."/>
            <person name="Takami H."/>
        </authorList>
    </citation>
    <scope>NUCLEOTIDE SEQUENCE</scope>
    <source>
        <strain evidence="9">Expedition CK06-06</strain>
    </source>
</reference>